<gene>
    <name evidence="2" type="ORF">LTR77_006229</name>
</gene>
<keyword evidence="1" id="KW-0560">Oxidoreductase</keyword>
<dbReference type="PANTHER" id="PTHR45348:SF2">
    <property type="entry name" value="ZINC-TYPE ALCOHOL DEHYDROGENASE-LIKE PROTEIN C2E1P3.01"/>
    <property type="match status" value="1"/>
</dbReference>
<organism evidence="2 3">
    <name type="scientific">Saxophila tyrrhenica</name>
    <dbReference type="NCBI Taxonomy" id="1690608"/>
    <lineage>
        <taxon>Eukaryota</taxon>
        <taxon>Fungi</taxon>
        <taxon>Dikarya</taxon>
        <taxon>Ascomycota</taxon>
        <taxon>Pezizomycotina</taxon>
        <taxon>Dothideomycetes</taxon>
        <taxon>Dothideomycetidae</taxon>
        <taxon>Mycosphaerellales</taxon>
        <taxon>Extremaceae</taxon>
        <taxon>Saxophila</taxon>
    </lineage>
</organism>
<evidence type="ECO:0000313" key="3">
    <source>
        <dbReference type="Proteomes" id="UP001337655"/>
    </source>
</evidence>
<accession>A0AAV9PBH6</accession>
<dbReference type="GeneID" id="89927569"/>
<keyword evidence="3" id="KW-1185">Reference proteome</keyword>
<sequence>MTKVFDCISEGESPKICADAVSSKGGVISYLLPAKHDRQEVENKHTLAYTVTGESFKFGPNEVPAKPEDFEFAKKFSEISTKLLASSQVSVHPPKVGKDGLKGVIQGLDDLKQGKVSGVKLVYKVSETP</sequence>
<dbReference type="InterPro" id="IPR047122">
    <property type="entry name" value="Trans-enoyl_RdTase-like"/>
</dbReference>
<evidence type="ECO:0000313" key="2">
    <source>
        <dbReference type="EMBL" id="KAK5168920.1"/>
    </source>
</evidence>
<dbReference type="AlphaFoldDB" id="A0AAV9PBH6"/>
<dbReference type="PANTHER" id="PTHR45348">
    <property type="entry name" value="HYPOTHETICAL OXIDOREDUCTASE (EUROFUNG)"/>
    <property type="match status" value="1"/>
</dbReference>
<reference evidence="2 3" key="1">
    <citation type="submission" date="2023-08" db="EMBL/GenBank/DDBJ databases">
        <title>Black Yeasts Isolated from many extreme environments.</title>
        <authorList>
            <person name="Coleine C."/>
            <person name="Stajich J.E."/>
            <person name="Selbmann L."/>
        </authorList>
    </citation>
    <scope>NUCLEOTIDE SEQUENCE [LARGE SCALE GENOMIC DNA]</scope>
    <source>
        <strain evidence="2 3">CCFEE 5935</strain>
    </source>
</reference>
<dbReference type="Gene3D" id="3.40.50.720">
    <property type="entry name" value="NAD(P)-binding Rossmann-like Domain"/>
    <property type="match status" value="1"/>
</dbReference>
<name>A0AAV9PBH6_9PEZI</name>
<evidence type="ECO:0000256" key="1">
    <source>
        <dbReference type="ARBA" id="ARBA00023002"/>
    </source>
</evidence>
<dbReference type="RefSeq" id="XP_064658386.1">
    <property type="nucleotide sequence ID" value="XM_064803471.1"/>
</dbReference>
<dbReference type="Gene3D" id="3.90.180.10">
    <property type="entry name" value="Medium-chain alcohol dehydrogenases, catalytic domain"/>
    <property type="match status" value="1"/>
</dbReference>
<dbReference type="Proteomes" id="UP001337655">
    <property type="component" value="Unassembled WGS sequence"/>
</dbReference>
<proteinExistence type="predicted"/>
<protein>
    <submittedName>
        <fullName evidence="2">Uncharacterized protein</fullName>
    </submittedName>
</protein>
<dbReference type="GO" id="GO:0016651">
    <property type="term" value="F:oxidoreductase activity, acting on NAD(P)H"/>
    <property type="evidence" value="ECO:0007669"/>
    <property type="project" value="InterPro"/>
</dbReference>
<dbReference type="EMBL" id="JAVRRT010000009">
    <property type="protein sequence ID" value="KAK5168920.1"/>
    <property type="molecule type" value="Genomic_DNA"/>
</dbReference>
<comment type="caution">
    <text evidence="2">The sequence shown here is derived from an EMBL/GenBank/DDBJ whole genome shotgun (WGS) entry which is preliminary data.</text>
</comment>